<proteinExistence type="inferred from homology"/>
<evidence type="ECO:0000313" key="4">
    <source>
        <dbReference type="Proteomes" id="UP000007089"/>
    </source>
</evidence>
<feature type="domain" description="YCII-related" evidence="2">
    <location>
        <begin position="1"/>
        <end position="112"/>
    </location>
</feature>
<dbReference type="Proteomes" id="UP000007089">
    <property type="component" value="Chromosome"/>
</dbReference>
<organism evidence="3 4">
    <name type="scientific">Anaeromyxobacter dehalogenans (strain ATCC BAA-258 / DSM 21875 / 2CP-1)</name>
    <dbReference type="NCBI Taxonomy" id="455488"/>
    <lineage>
        <taxon>Bacteria</taxon>
        <taxon>Pseudomonadati</taxon>
        <taxon>Myxococcota</taxon>
        <taxon>Myxococcia</taxon>
        <taxon>Myxococcales</taxon>
        <taxon>Cystobacterineae</taxon>
        <taxon>Anaeromyxobacteraceae</taxon>
        <taxon>Anaeromyxobacter</taxon>
    </lineage>
</organism>
<dbReference type="HOGENOM" id="CLU_1064142_0_0_7"/>
<dbReference type="PANTHER" id="PTHR35174:SF4">
    <property type="entry name" value="BLL7163 PROTEIN"/>
    <property type="match status" value="1"/>
</dbReference>
<comment type="similarity">
    <text evidence="1">Belongs to the YciI family.</text>
</comment>
<dbReference type="InterPro" id="IPR011008">
    <property type="entry name" value="Dimeric_a/b-barrel"/>
</dbReference>
<dbReference type="Gene3D" id="3.30.70.1060">
    <property type="entry name" value="Dimeric alpha+beta barrel"/>
    <property type="match status" value="2"/>
</dbReference>
<dbReference type="PANTHER" id="PTHR35174">
    <property type="entry name" value="BLL7171 PROTEIN-RELATED"/>
    <property type="match status" value="1"/>
</dbReference>
<evidence type="ECO:0000313" key="3">
    <source>
        <dbReference type="EMBL" id="ACL66653.1"/>
    </source>
</evidence>
<evidence type="ECO:0000259" key="2">
    <source>
        <dbReference type="Pfam" id="PF03795"/>
    </source>
</evidence>
<feature type="domain" description="YCII-related" evidence="2">
    <location>
        <begin position="133"/>
        <end position="226"/>
    </location>
</feature>
<dbReference type="InterPro" id="IPR005545">
    <property type="entry name" value="YCII"/>
</dbReference>
<accession>B8JHE1</accession>
<dbReference type="RefSeq" id="WP_015934464.1">
    <property type="nucleotide sequence ID" value="NC_011891.1"/>
</dbReference>
<dbReference type="Pfam" id="PF03795">
    <property type="entry name" value="YCII"/>
    <property type="match status" value="2"/>
</dbReference>
<dbReference type="AlphaFoldDB" id="B8JHE1"/>
<gene>
    <name evidence="3" type="ordered locus">A2cp1_3319</name>
</gene>
<dbReference type="SUPFAM" id="SSF54909">
    <property type="entry name" value="Dimeric alpha+beta barrel"/>
    <property type="match status" value="2"/>
</dbReference>
<dbReference type="KEGG" id="acp:A2cp1_3319"/>
<reference evidence="3" key="1">
    <citation type="submission" date="2009-01" db="EMBL/GenBank/DDBJ databases">
        <title>Complete sequence of Anaeromyxobacter dehalogenans 2CP-1.</title>
        <authorList>
            <consortium name="US DOE Joint Genome Institute"/>
            <person name="Lucas S."/>
            <person name="Copeland A."/>
            <person name="Lapidus A."/>
            <person name="Glavina del Rio T."/>
            <person name="Dalin E."/>
            <person name="Tice H."/>
            <person name="Bruce D."/>
            <person name="Goodwin L."/>
            <person name="Pitluck S."/>
            <person name="Saunders E."/>
            <person name="Brettin T."/>
            <person name="Detter J.C."/>
            <person name="Han C."/>
            <person name="Larimer F."/>
            <person name="Land M."/>
            <person name="Hauser L."/>
            <person name="Kyrpides N."/>
            <person name="Ovchinnikova G."/>
            <person name="Beliaev A.S."/>
            <person name="Richardson P."/>
        </authorList>
    </citation>
    <scope>NUCLEOTIDE SEQUENCE</scope>
    <source>
        <strain evidence="3">2CP-1</strain>
    </source>
</reference>
<evidence type="ECO:0000256" key="1">
    <source>
        <dbReference type="ARBA" id="ARBA00007689"/>
    </source>
</evidence>
<name>B8JHE1_ANAD2</name>
<sequence length="251" mass="26458">MRFLIMHRTTPAWEAGARPGPELIARVGAMISAMQAADVLRAGEGLRSSAQGVRLRFTAGHRAVLAGPFRPENELPAGFVILRVASIEDAAEWGARLGQALGGDGVEVDVRPVTEAWDLGVAPAPEGLATRRYMALHKATAATEAEEPAPPARAGAVRRVLEEMRAAGVLLADEALRPSARGQRLRFGRGGVTVVDGPFAESKELMGGYVIVDVPSLAEARGWAERYGVAVGCPEVDLRAIAEPALSAATR</sequence>
<dbReference type="EMBL" id="CP001359">
    <property type="protein sequence ID" value="ACL66653.1"/>
    <property type="molecule type" value="Genomic_DNA"/>
</dbReference>
<keyword evidence="4" id="KW-1185">Reference proteome</keyword>
<protein>
    <submittedName>
        <fullName evidence="3">YCII-related</fullName>
    </submittedName>
</protein>